<proteinExistence type="predicted"/>
<gene>
    <name evidence="1" type="ORF">F2P44_31230</name>
</gene>
<organism evidence="1 2">
    <name type="scientific">Massilia frigida</name>
    <dbReference type="NCBI Taxonomy" id="2609281"/>
    <lineage>
        <taxon>Bacteria</taxon>
        <taxon>Pseudomonadati</taxon>
        <taxon>Pseudomonadota</taxon>
        <taxon>Betaproteobacteria</taxon>
        <taxon>Burkholderiales</taxon>
        <taxon>Oxalobacteraceae</taxon>
        <taxon>Telluria group</taxon>
        <taxon>Massilia</taxon>
    </lineage>
</organism>
<accession>A0ABX0NJ42</accession>
<evidence type="ECO:0000313" key="1">
    <source>
        <dbReference type="EMBL" id="NHZ83707.1"/>
    </source>
</evidence>
<name>A0ABX0NJ42_9BURK</name>
<dbReference type="Proteomes" id="UP000621455">
    <property type="component" value="Unassembled WGS sequence"/>
</dbReference>
<evidence type="ECO:0000313" key="2">
    <source>
        <dbReference type="Proteomes" id="UP000621455"/>
    </source>
</evidence>
<protein>
    <submittedName>
        <fullName evidence="1">Uncharacterized protein</fullName>
    </submittedName>
</protein>
<sequence>MSLRARRCDATPTLTERFADAVQIVKLECTCGAHGATLMYTKPEDRTKMIQAAEDGWNLSAALGVVQADIIRAK</sequence>
<dbReference type="EMBL" id="WHJG01000060">
    <property type="protein sequence ID" value="NHZ83707.1"/>
    <property type="molecule type" value="Genomic_DNA"/>
</dbReference>
<comment type="caution">
    <text evidence="1">The sequence shown here is derived from an EMBL/GenBank/DDBJ whole genome shotgun (WGS) entry which is preliminary data.</text>
</comment>
<reference evidence="1 2" key="1">
    <citation type="submission" date="2019-10" db="EMBL/GenBank/DDBJ databases">
        <title>Taxonomy of Antarctic Massilia spp.: description of Massilia rubra sp. nov., Massilia aquatica sp. nov., Massilia mucilaginosa sp. nov., Massilia frigida sp. nov. isolated from streams, lakes and regoliths.</title>
        <authorList>
            <person name="Holochova P."/>
            <person name="Sedlacek I."/>
            <person name="Kralova S."/>
            <person name="Maslanova I."/>
            <person name="Busse H.-J."/>
            <person name="Stankova E."/>
            <person name="Vrbovska V."/>
            <person name="Kovarovic V."/>
            <person name="Bartak M."/>
            <person name="Svec P."/>
            <person name="Pantucek R."/>
        </authorList>
    </citation>
    <scope>NUCLEOTIDE SEQUENCE [LARGE SCALE GENOMIC DNA]</scope>
    <source>
        <strain evidence="1 2">CCM 8695</strain>
    </source>
</reference>
<dbReference type="RefSeq" id="WP_167093655.1">
    <property type="nucleotide sequence ID" value="NZ_WHJG01000060.1"/>
</dbReference>
<keyword evidence="2" id="KW-1185">Reference proteome</keyword>